<protein>
    <recommendedName>
        <fullName evidence="12">Homeobox domain-containing protein</fullName>
    </recommendedName>
</protein>
<dbReference type="EMBL" id="CAJOAX010001926">
    <property type="protein sequence ID" value="CAF3756886.1"/>
    <property type="molecule type" value="Genomic_DNA"/>
</dbReference>
<keyword evidence="2" id="KW-0217">Developmental protein</keyword>
<dbReference type="SUPFAM" id="SSF46689">
    <property type="entry name" value="Homeodomain-like"/>
    <property type="match status" value="1"/>
</dbReference>
<evidence type="ECO:0000256" key="7">
    <source>
        <dbReference type="ARBA" id="ARBA00023163"/>
    </source>
</evidence>
<comment type="caution">
    <text evidence="16">The sequence shown here is derived from an EMBL/GenBank/DDBJ whole genome shotgun (WGS) entry which is preliminary data.</text>
</comment>
<keyword evidence="4" id="KW-0805">Transcription regulation</keyword>
<evidence type="ECO:0000256" key="5">
    <source>
        <dbReference type="ARBA" id="ARBA00023125"/>
    </source>
</evidence>
<reference evidence="16" key="1">
    <citation type="submission" date="2021-02" db="EMBL/GenBank/DDBJ databases">
        <authorList>
            <person name="Nowell W R."/>
        </authorList>
    </citation>
    <scope>NUCLEOTIDE SEQUENCE</scope>
</reference>
<keyword evidence="3" id="KW-0678">Repressor</keyword>
<dbReference type="CDD" id="cd00086">
    <property type="entry name" value="homeodomain"/>
    <property type="match status" value="1"/>
</dbReference>
<dbReference type="EMBL" id="CAJNOU010000011">
    <property type="protein sequence ID" value="CAF0802202.1"/>
    <property type="molecule type" value="Genomic_DNA"/>
</dbReference>
<dbReference type="SMART" id="SM00389">
    <property type="entry name" value="HOX"/>
    <property type="match status" value="1"/>
</dbReference>
<dbReference type="Gene3D" id="1.10.10.60">
    <property type="entry name" value="Homeodomain-like"/>
    <property type="match status" value="1"/>
</dbReference>
<evidence type="ECO:0000256" key="8">
    <source>
        <dbReference type="ARBA" id="ARBA00023242"/>
    </source>
</evidence>
<evidence type="ECO:0000256" key="9">
    <source>
        <dbReference type="PROSITE-ProRule" id="PRU00108"/>
    </source>
</evidence>
<evidence type="ECO:0000256" key="4">
    <source>
        <dbReference type="ARBA" id="ARBA00023015"/>
    </source>
</evidence>
<feature type="compositionally biased region" description="Low complexity" evidence="11">
    <location>
        <begin position="121"/>
        <end position="133"/>
    </location>
</feature>
<evidence type="ECO:0000256" key="6">
    <source>
        <dbReference type="ARBA" id="ARBA00023155"/>
    </source>
</evidence>
<feature type="region of interest" description="Disordered" evidence="11">
    <location>
        <begin position="76"/>
        <end position="101"/>
    </location>
</feature>
<dbReference type="PANTHER" id="PTHR24339">
    <property type="entry name" value="HOMEOBOX PROTEIN EMX-RELATED"/>
    <property type="match status" value="1"/>
</dbReference>
<dbReference type="EMBL" id="CAJNOO010000013">
    <property type="protein sequence ID" value="CAF0740936.1"/>
    <property type="molecule type" value="Genomic_DNA"/>
</dbReference>
<evidence type="ECO:0000313" key="14">
    <source>
        <dbReference type="EMBL" id="CAF0802202.1"/>
    </source>
</evidence>
<dbReference type="PROSITE" id="PS00027">
    <property type="entry name" value="HOMEOBOX_1"/>
    <property type="match status" value="1"/>
</dbReference>
<dbReference type="GO" id="GO:0007417">
    <property type="term" value="P:central nervous system development"/>
    <property type="evidence" value="ECO:0007669"/>
    <property type="project" value="TreeGrafter"/>
</dbReference>
<dbReference type="InterPro" id="IPR050877">
    <property type="entry name" value="EMX-VAX-Noto_Homeobox_TFs"/>
</dbReference>
<dbReference type="InterPro" id="IPR009057">
    <property type="entry name" value="Homeodomain-like_sf"/>
</dbReference>
<dbReference type="GO" id="GO:0000978">
    <property type="term" value="F:RNA polymerase II cis-regulatory region sequence-specific DNA binding"/>
    <property type="evidence" value="ECO:0007669"/>
    <property type="project" value="TreeGrafter"/>
</dbReference>
<dbReference type="GO" id="GO:0000981">
    <property type="term" value="F:DNA-binding transcription factor activity, RNA polymerase II-specific"/>
    <property type="evidence" value="ECO:0007669"/>
    <property type="project" value="InterPro"/>
</dbReference>
<feature type="region of interest" description="Disordered" evidence="11">
    <location>
        <begin position="239"/>
        <end position="260"/>
    </location>
</feature>
<dbReference type="Pfam" id="PF00046">
    <property type="entry name" value="Homeodomain"/>
    <property type="match status" value="1"/>
</dbReference>
<dbReference type="GO" id="GO:0005634">
    <property type="term" value="C:nucleus"/>
    <property type="evidence" value="ECO:0007669"/>
    <property type="project" value="UniProtKB-SubCell"/>
</dbReference>
<name>A0A818YKZ0_9BILA</name>
<feature type="compositionally biased region" description="Polar residues" evidence="11">
    <location>
        <begin position="149"/>
        <end position="161"/>
    </location>
</feature>
<dbReference type="Proteomes" id="UP000663874">
    <property type="component" value="Unassembled WGS sequence"/>
</dbReference>
<feature type="compositionally biased region" description="Polar residues" evidence="11">
    <location>
        <begin position="239"/>
        <end position="249"/>
    </location>
</feature>
<evidence type="ECO:0000313" key="17">
    <source>
        <dbReference type="Proteomes" id="UP000663823"/>
    </source>
</evidence>
<evidence type="ECO:0000313" key="13">
    <source>
        <dbReference type="EMBL" id="CAF0740936.1"/>
    </source>
</evidence>
<dbReference type="PROSITE" id="PS50071">
    <property type="entry name" value="HOMEOBOX_2"/>
    <property type="match status" value="1"/>
</dbReference>
<evidence type="ECO:0000259" key="12">
    <source>
        <dbReference type="PROSITE" id="PS50071"/>
    </source>
</evidence>
<proteinExistence type="predicted"/>
<evidence type="ECO:0000256" key="2">
    <source>
        <dbReference type="ARBA" id="ARBA00022473"/>
    </source>
</evidence>
<feature type="region of interest" description="Disordered" evidence="11">
    <location>
        <begin position="116"/>
        <end position="161"/>
    </location>
</feature>
<dbReference type="Proteomes" id="UP000663882">
    <property type="component" value="Unassembled WGS sequence"/>
</dbReference>
<sequence length="260" mass="30163">MFGLPQSTFYHPSFMYLSSQDIVKAHNLTNTSDGKRKHFGKCQTITKTFSSNNSDRPVKKCSFDIESLLELKTKDNQISNRSYNDDTEDGSSDDGHTSYRSPPISSYALFNQLKTLDMTPNNNNHNNNNNNKNDVTLSSSSESDHSPYRLTSNKHLNNSRHGINHKIKPKRIRTIFTPEQLERLESEFDKQQYMVGNERFYLATTLDLTEAQVKVWFQNRRIKWRRQTLDDHQQRLTSLTANTQTPTTITEEHHNSDVDE</sequence>
<evidence type="ECO:0000313" key="15">
    <source>
        <dbReference type="EMBL" id="CAF3587787.1"/>
    </source>
</evidence>
<dbReference type="OrthoDB" id="6159439at2759"/>
<feature type="compositionally biased region" description="Basic and acidic residues" evidence="11">
    <location>
        <begin position="250"/>
        <end position="260"/>
    </location>
</feature>
<keyword evidence="6 9" id="KW-0371">Homeobox</keyword>
<organism evidence="16 17">
    <name type="scientific">Rotaria sordida</name>
    <dbReference type="NCBI Taxonomy" id="392033"/>
    <lineage>
        <taxon>Eukaryota</taxon>
        <taxon>Metazoa</taxon>
        <taxon>Spiralia</taxon>
        <taxon>Gnathifera</taxon>
        <taxon>Rotifera</taxon>
        <taxon>Eurotatoria</taxon>
        <taxon>Bdelloidea</taxon>
        <taxon>Philodinida</taxon>
        <taxon>Philodinidae</taxon>
        <taxon>Rotaria</taxon>
    </lineage>
</organism>
<evidence type="ECO:0000313" key="16">
    <source>
        <dbReference type="EMBL" id="CAF3756886.1"/>
    </source>
</evidence>
<keyword evidence="8 9" id="KW-0539">Nucleus</keyword>
<keyword evidence="7" id="KW-0804">Transcription</keyword>
<dbReference type="InterPro" id="IPR001356">
    <property type="entry name" value="HD"/>
</dbReference>
<evidence type="ECO:0000256" key="1">
    <source>
        <dbReference type="ARBA" id="ARBA00004123"/>
    </source>
</evidence>
<evidence type="ECO:0000256" key="11">
    <source>
        <dbReference type="SAM" id="MobiDB-lite"/>
    </source>
</evidence>
<comment type="subcellular location">
    <subcellularLocation>
        <location evidence="1 9 10">Nucleus</location>
    </subcellularLocation>
</comment>
<evidence type="ECO:0000256" key="3">
    <source>
        <dbReference type="ARBA" id="ARBA00022491"/>
    </source>
</evidence>
<dbReference type="Proteomes" id="UP000663889">
    <property type="component" value="Unassembled WGS sequence"/>
</dbReference>
<dbReference type="FunFam" id="1.10.10.60:FF:000450">
    <property type="entry name" value="Homeobox protein notochord"/>
    <property type="match status" value="1"/>
</dbReference>
<dbReference type="PANTHER" id="PTHR24339:SF67">
    <property type="entry name" value="GNOT1 HOMEODOMAIN PROTEIN-RELATED"/>
    <property type="match status" value="1"/>
</dbReference>
<feature type="domain" description="Homeobox" evidence="12">
    <location>
        <begin position="167"/>
        <end position="227"/>
    </location>
</feature>
<dbReference type="GO" id="GO:0030182">
    <property type="term" value="P:neuron differentiation"/>
    <property type="evidence" value="ECO:0007669"/>
    <property type="project" value="TreeGrafter"/>
</dbReference>
<dbReference type="EMBL" id="CAJOBE010000173">
    <property type="protein sequence ID" value="CAF3587787.1"/>
    <property type="molecule type" value="Genomic_DNA"/>
</dbReference>
<evidence type="ECO:0000256" key="10">
    <source>
        <dbReference type="RuleBase" id="RU000682"/>
    </source>
</evidence>
<dbReference type="Proteomes" id="UP000663823">
    <property type="component" value="Unassembled WGS sequence"/>
</dbReference>
<accession>A0A818YKZ0</accession>
<keyword evidence="5 9" id="KW-0238">DNA-binding</keyword>
<gene>
    <name evidence="15" type="ORF">FNK824_LOCUS2764</name>
    <name evidence="16" type="ORF">OTI717_LOCUS15897</name>
    <name evidence="13" type="ORF">RFH988_LOCUS731</name>
    <name evidence="14" type="ORF">SEV965_LOCUS683</name>
</gene>
<dbReference type="AlphaFoldDB" id="A0A818YKZ0"/>
<dbReference type="InterPro" id="IPR017970">
    <property type="entry name" value="Homeobox_CS"/>
</dbReference>
<feature type="DNA-binding region" description="Homeobox" evidence="9">
    <location>
        <begin position="169"/>
        <end position="228"/>
    </location>
</feature>